<protein>
    <submittedName>
        <fullName evidence="1">Uncharacterized protein</fullName>
    </submittedName>
</protein>
<proteinExistence type="predicted"/>
<reference evidence="1 2" key="1">
    <citation type="submission" date="2022-05" db="EMBL/GenBank/DDBJ databases">
        <authorList>
            <consortium name="Genoscope - CEA"/>
            <person name="William W."/>
        </authorList>
    </citation>
    <scope>NUCLEOTIDE SEQUENCE [LARGE SCALE GENOMIC DNA]</scope>
</reference>
<accession>A0ABN8M0B3</accession>
<evidence type="ECO:0000313" key="2">
    <source>
        <dbReference type="Proteomes" id="UP001159427"/>
    </source>
</evidence>
<organism evidence="1 2">
    <name type="scientific">Porites evermanni</name>
    <dbReference type="NCBI Taxonomy" id="104178"/>
    <lineage>
        <taxon>Eukaryota</taxon>
        <taxon>Metazoa</taxon>
        <taxon>Cnidaria</taxon>
        <taxon>Anthozoa</taxon>
        <taxon>Hexacorallia</taxon>
        <taxon>Scleractinia</taxon>
        <taxon>Fungiina</taxon>
        <taxon>Poritidae</taxon>
        <taxon>Porites</taxon>
    </lineage>
</organism>
<keyword evidence="2" id="KW-1185">Reference proteome</keyword>
<comment type="caution">
    <text evidence="1">The sequence shown here is derived from an EMBL/GenBank/DDBJ whole genome shotgun (WGS) entry which is preliminary data.</text>
</comment>
<feature type="non-terminal residue" evidence="1">
    <location>
        <position position="1"/>
    </location>
</feature>
<dbReference type="EMBL" id="CALNXI010000183">
    <property type="protein sequence ID" value="CAH3021467.1"/>
    <property type="molecule type" value="Genomic_DNA"/>
</dbReference>
<gene>
    <name evidence="1" type="ORF">PEVE_00011515</name>
</gene>
<dbReference type="PANTHER" id="PTHR47331:SF5">
    <property type="entry name" value="RIBONUCLEASE H"/>
    <property type="match status" value="1"/>
</dbReference>
<dbReference type="Proteomes" id="UP001159427">
    <property type="component" value="Unassembled WGS sequence"/>
</dbReference>
<dbReference type="PANTHER" id="PTHR47331">
    <property type="entry name" value="PHD-TYPE DOMAIN-CONTAINING PROTEIN"/>
    <property type="match status" value="1"/>
</dbReference>
<sequence length="179" mass="21087">CLAKTVHIRLEKILRILWPNTLVIKTARKWREISIDQSLTTRRVFAMVFRAKKVLLATFSRDVGWYEPRPKEILPRRYTVILSRMIPQAVHIEYLDDLTTNAFIRALRCGRVNLSSLLAFWHEVVSIINSLPLTSQYLNDPKNVEALSNYHVFFTKRDSQTLPFPGKFAKEVYAQKRWR</sequence>
<name>A0ABN8M0B3_9CNID</name>
<evidence type="ECO:0000313" key="1">
    <source>
        <dbReference type="EMBL" id="CAH3021467.1"/>
    </source>
</evidence>